<keyword evidence="8" id="KW-1185">Reference proteome</keyword>
<dbReference type="InterPro" id="IPR036388">
    <property type="entry name" value="WH-like_DNA-bd_sf"/>
</dbReference>
<dbReference type="InterPro" id="IPR039422">
    <property type="entry name" value="MarR/SlyA-like"/>
</dbReference>
<evidence type="ECO:0000256" key="5">
    <source>
        <dbReference type="ARBA" id="ARBA00023163"/>
    </source>
</evidence>
<dbReference type="GO" id="GO:0003677">
    <property type="term" value="F:DNA binding"/>
    <property type="evidence" value="ECO:0007669"/>
    <property type="project" value="UniProtKB-KW"/>
</dbReference>
<dbReference type="Pfam" id="PF22381">
    <property type="entry name" value="Staph_reg_Sar_Rot"/>
    <property type="match status" value="1"/>
</dbReference>
<gene>
    <name evidence="7" type="ORF">C41B8_06117</name>
</gene>
<comment type="subcellular location">
    <subcellularLocation>
        <location evidence="1">Cytoplasm</location>
    </subcellularLocation>
</comment>
<name>A0A084IN53_SALHC</name>
<dbReference type="PROSITE" id="PS50995">
    <property type="entry name" value="HTH_MARR_2"/>
    <property type="match status" value="1"/>
</dbReference>
<evidence type="ECO:0000259" key="6">
    <source>
        <dbReference type="PROSITE" id="PS50995"/>
    </source>
</evidence>
<dbReference type="AlphaFoldDB" id="A0A084IN53"/>
<keyword evidence="2" id="KW-0963">Cytoplasm</keyword>
<dbReference type="PATRIC" id="fig|1304275.5.peg.1250"/>
<keyword evidence="4" id="KW-0238">DNA-binding</keyword>
<dbReference type="SMART" id="SM00347">
    <property type="entry name" value="HTH_MARR"/>
    <property type="match status" value="1"/>
</dbReference>
<evidence type="ECO:0000256" key="3">
    <source>
        <dbReference type="ARBA" id="ARBA00023015"/>
    </source>
</evidence>
<dbReference type="SUPFAM" id="SSF46785">
    <property type="entry name" value="Winged helix' DNA-binding domain"/>
    <property type="match status" value="1"/>
</dbReference>
<evidence type="ECO:0000256" key="2">
    <source>
        <dbReference type="ARBA" id="ARBA00022490"/>
    </source>
</evidence>
<accession>A0A084IN53</accession>
<proteinExistence type="predicted"/>
<dbReference type="EMBL" id="APNK01000006">
    <property type="protein sequence ID" value="KEZ78137.1"/>
    <property type="molecule type" value="Genomic_DNA"/>
</dbReference>
<dbReference type="STRING" id="1304275.C41B8_06117"/>
<protein>
    <submittedName>
        <fullName evidence="7">MarR family transcriptional regulator</fullName>
    </submittedName>
</protein>
<evidence type="ECO:0000256" key="1">
    <source>
        <dbReference type="ARBA" id="ARBA00004496"/>
    </source>
</evidence>
<evidence type="ECO:0000313" key="8">
    <source>
        <dbReference type="Proteomes" id="UP000028302"/>
    </source>
</evidence>
<evidence type="ECO:0000313" key="7">
    <source>
        <dbReference type="EMBL" id="KEZ78137.1"/>
    </source>
</evidence>
<dbReference type="PANTHER" id="PTHR33164">
    <property type="entry name" value="TRANSCRIPTIONAL REGULATOR, MARR FAMILY"/>
    <property type="match status" value="1"/>
</dbReference>
<dbReference type="InterPro" id="IPR000835">
    <property type="entry name" value="HTH_MarR-typ"/>
</dbReference>
<keyword evidence="5" id="KW-0804">Transcription</keyword>
<keyword evidence="3" id="KW-0805">Transcription regulation</keyword>
<comment type="caution">
    <text evidence="7">The sequence shown here is derived from an EMBL/GenBank/DDBJ whole genome shotgun (WGS) entry which is preliminary data.</text>
</comment>
<dbReference type="PRINTS" id="PR00598">
    <property type="entry name" value="HTHMARR"/>
</dbReference>
<organism evidence="7 8">
    <name type="scientific">Salinisphaera hydrothermalis (strain C41B8)</name>
    <dbReference type="NCBI Taxonomy" id="1304275"/>
    <lineage>
        <taxon>Bacteria</taxon>
        <taxon>Pseudomonadati</taxon>
        <taxon>Pseudomonadota</taxon>
        <taxon>Gammaproteobacteria</taxon>
        <taxon>Salinisphaerales</taxon>
        <taxon>Salinisphaeraceae</taxon>
        <taxon>Salinisphaera</taxon>
    </lineage>
</organism>
<dbReference type="Gene3D" id="1.10.10.10">
    <property type="entry name" value="Winged helix-like DNA-binding domain superfamily/Winged helix DNA-binding domain"/>
    <property type="match status" value="1"/>
</dbReference>
<dbReference type="Proteomes" id="UP000028302">
    <property type="component" value="Unassembled WGS sequence"/>
</dbReference>
<dbReference type="GO" id="GO:0006950">
    <property type="term" value="P:response to stress"/>
    <property type="evidence" value="ECO:0007669"/>
    <property type="project" value="TreeGrafter"/>
</dbReference>
<reference evidence="7 8" key="1">
    <citation type="submission" date="2013-03" db="EMBL/GenBank/DDBJ databases">
        <title>Salinisphaera hydrothermalis C41B8 Genome Sequencing.</title>
        <authorList>
            <person name="Li C."/>
            <person name="Lai Q."/>
            <person name="Shao Z."/>
        </authorList>
    </citation>
    <scope>NUCLEOTIDE SEQUENCE [LARGE SCALE GENOMIC DNA]</scope>
    <source>
        <strain evidence="7 8">C41B8</strain>
    </source>
</reference>
<sequence>MLEPLGLTYVQYLVMLVLWEAAPRSVGELGQALYLDSGTLTPLLKRMEKAGMVTRQRDNNDERRVLIHLTEHGASLKSQARNIQDELLCRMELTREQSRELKVRVMTLIDKLEDH</sequence>
<dbReference type="eggNOG" id="COG1846">
    <property type="taxonomic scope" value="Bacteria"/>
</dbReference>
<dbReference type="GO" id="GO:0003700">
    <property type="term" value="F:DNA-binding transcription factor activity"/>
    <property type="evidence" value="ECO:0007669"/>
    <property type="project" value="InterPro"/>
</dbReference>
<dbReference type="InterPro" id="IPR036390">
    <property type="entry name" value="WH_DNA-bd_sf"/>
</dbReference>
<dbReference type="InterPro" id="IPR055166">
    <property type="entry name" value="Transc_reg_Sar_Rot_HTH"/>
</dbReference>
<feature type="domain" description="HTH marR-type" evidence="6">
    <location>
        <begin position="1"/>
        <end position="114"/>
    </location>
</feature>
<evidence type="ECO:0000256" key="4">
    <source>
        <dbReference type="ARBA" id="ARBA00023125"/>
    </source>
</evidence>
<dbReference type="PANTHER" id="PTHR33164:SF5">
    <property type="entry name" value="ORGANIC HYDROPEROXIDE RESISTANCE TRANSCRIPTIONAL REGULATOR"/>
    <property type="match status" value="1"/>
</dbReference>
<dbReference type="GO" id="GO:0005737">
    <property type="term" value="C:cytoplasm"/>
    <property type="evidence" value="ECO:0007669"/>
    <property type="project" value="UniProtKB-SubCell"/>
</dbReference>